<dbReference type="EMBL" id="KV423919">
    <property type="protein sequence ID" value="KZT61967.1"/>
    <property type="molecule type" value="Genomic_DNA"/>
</dbReference>
<dbReference type="PANTHER" id="PTHR40124">
    <property type="match status" value="1"/>
</dbReference>
<evidence type="ECO:0000313" key="5">
    <source>
        <dbReference type="Proteomes" id="UP000076842"/>
    </source>
</evidence>
<feature type="chain" id="PRO_5007860127" evidence="2">
    <location>
        <begin position="26"/>
        <end position="405"/>
    </location>
</feature>
<feature type="compositionally biased region" description="Low complexity" evidence="1">
    <location>
        <begin position="101"/>
        <end position="140"/>
    </location>
</feature>
<dbReference type="Proteomes" id="UP000076842">
    <property type="component" value="Unassembled WGS sequence"/>
</dbReference>
<feature type="signal peptide" evidence="2">
    <location>
        <begin position="1"/>
        <end position="25"/>
    </location>
</feature>
<dbReference type="AlphaFoldDB" id="A0A165JKT1"/>
<dbReference type="Gene3D" id="2.60.120.200">
    <property type="match status" value="1"/>
</dbReference>
<feature type="region of interest" description="Disordered" evidence="1">
    <location>
        <begin position="101"/>
        <end position="144"/>
    </location>
</feature>
<protein>
    <submittedName>
        <fullName evidence="4">Polysaccharide lyase family 14 protein</fullName>
    </submittedName>
</protein>
<name>A0A165JKT1_9BASI</name>
<evidence type="ECO:0000259" key="3">
    <source>
        <dbReference type="Pfam" id="PF21294"/>
    </source>
</evidence>
<sequence length="405" mass="42537">MSAFARLPLTILLALVSLSPTQTRAADPNSLSAPSLASLYSLAASTSLPFPSTTLPDGSTVNYVQSKWSLARGLIESGEGDMEFVADPILGGTMKKRATVSSVSGQAASSQSSSDTTSTKPSSTSRTSTTASSTSTSGTPLPTPAVLKVTYPADSYSHQTGGAEFYALPLNSTSSTPYTTMLLTYEVAFSTYFNWVKGGKLPGLRGGPDRVGCSGGSEPDGSDCFSVRLMWRPQGVGEVYAYIPAQSNICSQSDIICNSDYGISIQRGAFNFSSGTWQTISLLVQLNNPPSASNGLVELYVNNQLAISQPGLVFRTTDTITSVGGLYFSTFFGGSDTTWETPTEQYTYYRNIQMWAGAPTNNNASSPTSVGSGSGKSGTETVSRALHWSTVALISSATFLGLSMI</sequence>
<gene>
    <name evidence="4" type="ORF">CALCODRAFT_505823</name>
</gene>
<accession>A0A165JKT1</accession>
<keyword evidence="2" id="KW-0732">Signal</keyword>
<dbReference type="PANTHER" id="PTHR40124:SF1">
    <property type="entry name" value="DISAGGREGATASE RELATED REPEAT PROTEIN"/>
    <property type="match status" value="1"/>
</dbReference>
<dbReference type="OrthoDB" id="2395160at2759"/>
<evidence type="ECO:0000256" key="1">
    <source>
        <dbReference type="SAM" id="MobiDB-lite"/>
    </source>
</evidence>
<reference evidence="4 5" key="1">
    <citation type="journal article" date="2016" name="Mol. Biol. Evol.">
        <title>Comparative Genomics of Early-Diverging Mushroom-Forming Fungi Provides Insights into the Origins of Lignocellulose Decay Capabilities.</title>
        <authorList>
            <person name="Nagy L.G."/>
            <person name="Riley R."/>
            <person name="Tritt A."/>
            <person name="Adam C."/>
            <person name="Daum C."/>
            <person name="Floudas D."/>
            <person name="Sun H."/>
            <person name="Yadav J.S."/>
            <person name="Pangilinan J."/>
            <person name="Larsson K.H."/>
            <person name="Matsuura K."/>
            <person name="Barry K."/>
            <person name="Labutti K."/>
            <person name="Kuo R."/>
            <person name="Ohm R.A."/>
            <person name="Bhattacharya S.S."/>
            <person name="Shirouzu T."/>
            <person name="Yoshinaga Y."/>
            <person name="Martin F.M."/>
            <person name="Grigoriev I.V."/>
            <person name="Hibbett D.S."/>
        </authorList>
    </citation>
    <scope>NUCLEOTIDE SEQUENCE [LARGE SCALE GENOMIC DNA]</scope>
    <source>
        <strain evidence="4 5">HHB12733</strain>
    </source>
</reference>
<keyword evidence="5" id="KW-1185">Reference proteome</keyword>
<dbReference type="InterPro" id="IPR048958">
    <property type="entry name" value="Polysacc_lyase_14"/>
</dbReference>
<evidence type="ECO:0000313" key="4">
    <source>
        <dbReference type="EMBL" id="KZT61967.1"/>
    </source>
</evidence>
<dbReference type="Pfam" id="PF21294">
    <property type="entry name" value="Polysacc_lyase_14"/>
    <property type="match status" value="1"/>
</dbReference>
<evidence type="ECO:0000256" key="2">
    <source>
        <dbReference type="SAM" id="SignalP"/>
    </source>
</evidence>
<organism evidence="4 5">
    <name type="scientific">Calocera cornea HHB12733</name>
    <dbReference type="NCBI Taxonomy" id="1353952"/>
    <lineage>
        <taxon>Eukaryota</taxon>
        <taxon>Fungi</taxon>
        <taxon>Dikarya</taxon>
        <taxon>Basidiomycota</taxon>
        <taxon>Agaricomycotina</taxon>
        <taxon>Dacrymycetes</taxon>
        <taxon>Dacrymycetales</taxon>
        <taxon>Dacrymycetaceae</taxon>
        <taxon>Calocera</taxon>
    </lineage>
</organism>
<proteinExistence type="predicted"/>
<feature type="domain" description="Polysaccharide lyase 14" evidence="3">
    <location>
        <begin position="145"/>
        <end position="352"/>
    </location>
</feature>
<dbReference type="STRING" id="1353952.A0A165JKT1"/>
<dbReference type="InParanoid" id="A0A165JKT1"/>
<keyword evidence="4" id="KW-0456">Lyase</keyword>
<dbReference type="GO" id="GO:0016829">
    <property type="term" value="F:lyase activity"/>
    <property type="evidence" value="ECO:0007669"/>
    <property type="project" value="UniProtKB-KW"/>
</dbReference>